<feature type="binding site" evidence="8">
    <location>
        <position position="964"/>
    </location>
    <ligand>
        <name>Na(+)</name>
        <dbReference type="ChEBI" id="CHEBI:29101"/>
        <label>1</label>
    </ligand>
</feature>
<proteinExistence type="inferred from homology"/>
<keyword evidence="6 10" id="KW-1133">Transmembrane helix</keyword>
<dbReference type="GO" id="GO:0046872">
    <property type="term" value="F:metal ion binding"/>
    <property type="evidence" value="ECO:0007669"/>
    <property type="project" value="UniProtKB-KW"/>
</dbReference>
<dbReference type="GO" id="GO:0005283">
    <property type="term" value="F:amino acid:sodium symporter activity"/>
    <property type="evidence" value="ECO:0007669"/>
    <property type="project" value="TreeGrafter"/>
</dbReference>
<evidence type="ECO:0000256" key="3">
    <source>
        <dbReference type="ARBA" id="ARBA00022448"/>
    </source>
</evidence>
<evidence type="ECO:0000256" key="2">
    <source>
        <dbReference type="ARBA" id="ARBA00006459"/>
    </source>
</evidence>
<feature type="region of interest" description="Disordered" evidence="9">
    <location>
        <begin position="234"/>
        <end position="289"/>
    </location>
</feature>
<keyword evidence="7 10" id="KW-0472">Membrane</keyword>
<feature type="region of interest" description="Disordered" evidence="9">
    <location>
        <begin position="143"/>
        <end position="183"/>
    </location>
</feature>
<feature type="compositionally biased region" description="Low complexity" evidence="9">
    <location>
        <begin position="529"/>
        <end position="540"/>
    </location>
</feature>
<feature type="transmembrane region" description="Helical" evidence="10">
    <location>
        <begin position="858"/>
        <end position="882"/>
    </location>
</feature>
<evidence type="ECO:0000256" key="9">
    <source>
        <dbReference type="SAM" id="MobiDB-lite"/>
    </source>
</evidence>
<comment type="similarity">
    <text evidence="2">Belongs to the sodium:neurotransmitter symporter (SNF) (TC 2.A.22) family.</text>
</comment>
<keyword evidence="8" id="KW-0479">Metal-binding</keyword>
<evidence type="ECO:0000256" key="10">
    <source>
        <dbReference type="SAM" id="Phobius"/>
    </source>
</evidence>
<feature type="compositionally biased region" description="Basic residues" evidence="9">
    <location>
        <begin position="255"/>
        <end position="271"/>
    </location>
</feature>
<dbReference type="PRINTS" id="PR00176">
    <property type="entry name" value="NANEUSMPORT"/>
</dbReference>
<gene>
    <name evidence="11" type="ORF">CCAP1982_LOCUS20488</name>
</gene>
<evidence type="ECO:0000256" key="4">
    <source>
        <dbReference type="ARBA" id="ARBA00022692"/>
    </source>
</evidence>
<keyword evidence="4 10" id="KW-0812">Transmembrane</keyword>
<dbReference type="EMBL" id="CAJHJT010000056">
    <property type="protein sequence ID" value="CAD7012400.1"/>
    <property type="molecule type" value="Genomic_DNA"/>
</dbReference>
<dbReference type="InterPro" id="IPR000175">
    <property type="entry name" value="Na/ntran_symport"/>
</dbReference>
<organism evidence="11 12">
    <name type="scientific">Ceratitis capitata</name>
    <name type="common">Mediterranean fruit fly</name>
    <name type="synonym">Tephritis capitata</name>
    <dbReference type="NCBI Taxonomy" id="7213"/>
    <lineage>
        <taxon>Eukaryota</taxon>
        <taxon>Metazoa</taxon>
        <taxon>Ecdysozoa</taxon>
        <taxon>Arthropoda</taxon>
        <taxon>Hexapoda</taxon>
        <taxon>Insecta</taxon>
        <taxon>Pterygota</taxon>
        <taxon>Neoptera</taxon>
        <taxon>Endopterygota</taxon>
        <taxon>Diptera</taxon>
        <taxon>Brachycera</taxon>
        <taxon>Muscomorpha</taxon>
        <taxon>Tephritoidea</taxon>
        <taxon>Tephritidae</taxon>
        <taxon>Ceratitis</taxon>
        <taxon>Ceratitis</taxon>
    </lineage>
</organism>
<comment type="subcellular location">
    <subcellularLocation>
        <location evidence="1">Membrane</location>
        <topology evidence="1">Multi-pass membrane protein</topology>
    </subcellularLocation>
</comment>
<evidence type="ECO:0000256" key="1">
    <source>
        <dbReference type="ARBA" id="ARBA00004141"/>
    </source>
</evidence>
<feature type="transmembrane region" description="Helical" evidence="10">
    <location>
        <begin position="654"/>
        <end position="678"/>
    </location>
</feature>
<comment type="caution">
    <text evidence="11">The sequence shown here is derived from an EMBL/GenBank/DDBJ whole genome shotgun (WGS) entry which is preliminary data.</text>
</comment>
<feature type="compositionally biased region" description="Basic and acidic residues" evidence="9">
    <location>
        <begin position="14"/>
        <end position="28"/>
    </location>
</feature>
<feature type="binding site" evidence="8">
    <location>
        <position position="596"/>
    </location>
    <ligand>
        <name>Na(+)</name>
        <dbReference type="ChEBI" id="CHEBI:29101"/>
        <label>1</label>
    </ligand>
</feature>
<dbReference type="Pfam" id="PF00209">
    <property type="entry name" value="SNF"/>
    <property type="match status" value="1"/>
</dbReference>
<evidence type="ECO:0000256" key="7">
    <source>
        <dbReference type="ARBA" id="ARBA00023136"/>
    </source>
</evidence>
<feature type="region of interest" description="Disordered" evidence="9">
    <location>
        <begin position="1"/>
        <end position="28"/>
    </location>
</feature>
<feature type="transmembrane region" description="Helical" evidence="10">
    <location>
        <begin position="1121"/>
        <end position="1145"/>
    </location>
</feature>
<evidence type="ECO:0000256" key="6">
    <source>
        <dbReference type="ARBA" id="ARBA00022989"/>
    </source>
</evidence>
<feature type="compositionally biased region" description="Basic and acidic residues" evidence="9">
    <location>
        <begin position="277"/>
        <end position="289"/>
    </location>
</feature>
<feature type="transmembrane region" description="Helical" evidence="10">
    <location>
        <begin position="1073"/>
        <end position="1101"/>
    </location>
</feature>
<feature type="binding site" evidence="8">
    <location>
        <position position="960"/>
    </location>
    <ligand>
        <name>Na(+)</name>
        <dbReference type="ChEBI" id="CHEBI:29101"/>
        <label>1</label>
    </ligand>
</feature>
<dbReference type="GO" id="GO:0089718">
    <property type="term" value="P:amino acid import across plasma membrane"/>
    <property type="evidence" value="ECO:0007669"/>
    <property type="project" value="TreeGrafter"/>
</dbReference>
<feature type="transmembrane region" description="Helical" evidence="10">
    <location>
        <begin position="746"/>
        <end position="765"/>
    </location>
</feature>
<protein>
    <submittedName>
        <fullName evidence="11">(Mediterranean fruit fly) hypothetical protein</fullName>
    </submittedName>
</protein>
<evidence type="ECO:0000256" key="8">
    <source>
        <dbReference type="PIRSR" id="PIRSR600175-1"/>
    </source>
</evidence>
<dbReference type="Proteomes" id="UP000606786">
    <property type="component" value="Unassembled WGS sequence"/>
</dbReference>
<accession>A0A811VAP8</accession>
<dbReference type="GO" id="GO:0015179">
    <property type="term" value="F:L-amino acid transmembrane transporter activity"/>
    <property type="evidence" value="ECO:0007669"/>
    <property type="project" value="TreeGrafter"/>
</dbReference>
<evidence type="ECO:0000313" key="11">
    <source>
        <dbReference type="EMBL" id="CAD7012400.1"/>
    </source>
</evidence>
<dbReference type="OrthoDB" id="6366319at2759"/>
<reference evidence="11" key="1">
    <citation type="submission" date="2020-11" db="EMBL/GenBank/DDBJ databases">
        <authorList>
            <person name="Whitehead M."/>
        </authorList>
    </citation>
    <scope>NUCLEOTIDE SEQUENCE</scope>
    <source>
        <strain evidence="11">EGII</strain>
    </source>
</reference>
<dbReference type="PANTHER" id="PTHR11616:SF323">
    <property type="entry name" value="SODIUM-DEPENDENT TRANSPORTER BEDRAGGLED"/>
    <property type="match status" value="1"/>
</dbReference>
<keyword evidence="5" id="KW-0769">Symport</keyword>
<sequence length="1449" mass="160098">MFKANNAGNSSSRSTEERDRLTDGESDSRFSYRARPFSSLPRRFASTKNCAVVTDEDDGQRDRFQNESIQRRVAPTARSLSRLNTLNYDNVALDIDESSLGAEKSRFGFQSGSVGLDIFPQLSNTSADGSDVAMEMEQLQDIRREDIFPNANDITPTDSSWDGSEDRDSTHSSDTSDCSPDDATRVLNELDTILDIHGATQLTSTASNSLETKVEDCLLDLDNYLEEMDDYSFSNNDEEDKISVQLARTPSPKRLPTRQRNRSLPMSRKKNAQAQSAERKQDEETGGRIARGELLRRTIACPKERRYEDLMDNLEQTSPAIARLPSTEALNELFITEETQELTNLQPTETPSWTEPTFDASQLTAVVGNAEAEHLPESHCNNYTAQYSINPQSGESTPEAMPLRPELRRCHSQNRLSTTSTNSRTAMLTQEDIFNNLLLQNDNNSSTLVSRPRQFGRRASGHPPVLSVRPDILEGNHSFGVSTASTISSQRPQSAPAITAASRHTNFLTSSDASSAHTSRNSSPITIVSSTDSASTSASTNGHTAAMNLVTNGHYEHTSVEHNNTTHASATSSDKEWPHMCSRALALVCCTVGLFNFSRFAVLTIEYGGNFVLQFFILSILFGIPLFLLHVCLGSRIKAGPVSMWKITPICRGIGISLVLAQCFIAIYSTVAVAWLLIYLRDVFPNKGQDGYLWQEMLSPYRRSTNTSANLTESIADYFNVVVLQRLYLLKSPEGGDVPFRVSNRLAFSLALIWVFVFLILCKGLKSFGKAVFLLTILPLIALAAVICKLLYVVDPAKLQNIFTATDFSEFFENSKMWVAAAQEVFLTWGLLGSSVISITSCTHVAGRNESSLRRDAIFAILITLFSLCMAALLGTLCIQILNQHSYSYVPGSFETLESSKSVFSPEYGTNLNIISIPPKWMPHYTSFIGDTYRRQLVHQESGYQALRFISEVFPATLVLSRESVSWIWAAIAFAALTVLGLSQLCAMWKPIASALGNSISAVLLSCVTGLLLGVPFTTEIGISALYYMDLVLGGAWFIALLWTTHIFGVFLIRGRPYNGDDLVNNLKFSNTLSAFTALAWNVLLPIGLITLSVVSYKFSYSNQFYYWRGKSNFQYWPRKVAAAVQIGFLLLIPVTAIIQIYRYLTNGPPDILDRIQRLYRPGESLHEIRNSSSSDRSRTEFGRSEGNGAVGNLELNSYQAHDDAPPKYTPPPSYTTATGARFAKILRQSIRRSVRRVLGDRSRTRPILSIDSESNQPTTSMQHIRHDEAVAVGPHYTSADIPNINGAHIIEQQQQQQHFSCTSGEHLQRSLSLGRKLTTKQLQPQHHTIGAGRGQRSTQQAVGEQRNLRAPYTADDVVTVLRSTSYASAQMRPETVAVMATQEPSTPELCELSANNYASFRSIENLVTNAAPMARSEAFATAASAVTAAAAREEANNVNESGSNTSVI</sequence>
<feature type="compositionally biased region" description="Polar residues" evidence="9">
    <location>
        <begin position="510"/>
        <end position="528"/>
    </location>
</feature>
<name>A0A811VAP8_CERCA</name>
<dbReference type="PROSITE" id="PS50267">
    <property type="entry name" value="NA_NEUROTRAN_SYMP_3"/>
    <property type="match status" value="1"/>
</dbReference>
<feature type="compositionally biased region" description="Polar residues" evidence="9">
    <location>
        <begin position="152"/>
        <end position="162"/>
    </location>
</feature>
<dbReference type="GO" id="GO:0005886">
    <property type="term" value="C:plasma membrane"/>
    <property type="evidence" value="ECO:0007669"/>
    <property type="project" value="TreeGrafter"/>
</dbReference>
<feature type="transmembrane region" description="Helical" evidence="10">
    <location>
        <begin position="1031"/>
        <end position="1053"/>
    </location>
</feature>
<feature type="region of interest" description="Disordered" evidence="9">
    <location>
        <begin position="1167"/>
        <end position="1191"/>
    </location>
</feature>
<feature type="region of interest" description="Disordered" evidence="9">
    <location>
        <begin position="1327"/>
        <end position="1347"/>
    </location>
</feature>
<keyword evidence="12" id="KW-1185">Reference proteome</keyword>
<evidence type="ECO:0000256" key="5">
    <source>
        <dbReference type="ARBA" id="ARBA00022847"/>
    </source>
</evidence>
<keyword evidence="8" id="KW-0915">Sodium</keyword>
<feature type="compositionally biased region" description="Basic and acidic residues" evidence="9">
    <location>
        <begin position="1167"/>
        <end position="1184"/>
    </location>
</feature>
<dbReference type="SUPFAM" id="SSF161070">
    <property type="entry name" value="SNF-like"/>
    <property type="match status" value="1"/>
</dbReference>
<feature type="transmembrane region" description="Helical" evidence="10">
    <location>
        <begin position="611"/>
        <end position="633"/>
    </location>
</feature>
<dbReference type="CDD" id="cd06857">
    <property type="entry name" value="SLC5-6-like_sbd"/>
    <property type="match status" value="1"/>
</dbReference>
<keyword evidence="3" id="KW-0813">Transport</keyword>
<feature type="binding site" evidence="8">
    <location>
        <position position="592"/>
    </location>
    <ligand>
        <name>Na(+)</name>
        <dbReference type="ChEBI" id="CHEBI:29101"/>
        <label>1</label>
    </ligand>
</feature>
<dbReference type="PANTHER" id="PTHR11616">
    <property type="entry name" value="SODIUM/CHLORIDE DEPENDENT TRANSPORTER"/>
    <property type="match status" value="1"/>
</dbReference>
<feature type="region of interest" description="Disordered" evidence="9">
    <location>
        <begin position="443"/>
        <end position="471"/>
    </location>
</feature>
<feature type="transmembrane region" description="Helical" evidence="10">
    <location>
        <begin position="1000"/>
        <end position="1019"/>
    </location>
</feature>
<feature type="region of interest" description="Disordered" evidence="9">
    <location>
        <begin position="510"/>
        <end position="540"/>
    </location>
</feature>
<feature type="compositionally biased region" description="Polar residues" evidence="9">
    <location>
        <begin position="1"/>
        <end position="13"/>
    </location>
</feature>
<feature type="transmembrane region" description="Helical" evidence="10">
    <location>
        <begin position="826"/>
        <end position="846"/>
    </location>
</feature>
<evidence type="ECO:0000313" key="12">
    <source>
        <dbReference type="Proteomes" id="UP000606786"/>
    </source>
</evidence>
<feature type="transmembrane region" description="Helical" evidence="10">
    <location>
        <begin position="967"/>
        <end position="988"/>
    </location>
</feature>
<feature type="transmembrane region" description="Helical" evidence="10">
    <location>
        <begin position="772"/>
        <end position="794"/>
    </location>
</feature>
<dbReference type="InterPro" id="IPR037272">
    <property type="entry name" value="SNS_sf"/>
</dbReference>